<dbReference type="Proteomes" id="UP000343370">
    <property type="component" value="Segment"/>
</dbReference>
<evidence type="ECO:0000313" key="2">
    <source>
        <dbReference type="Proteomes" id="UP000343370"/>
    </source>
</evidence>
<accession>A0A5Q2F8C0</accession>
<dbReference type="EMBL" id="MN604230">
    <property type="protein sequence ID" value="QGF21764.1"/>
    <property type="molecule type" value="Genomic_DNA"/>
</dbReference>
<organism evidence="1 2">
    <name type="scientific">Bacillus phage vB_BcM_Sam112</name>
    <dbReference type="NCBI Taxonomy" id="2663324"/>
    <lineage>
        <taxon>Viruses</taxon>
        <taxon>Duplodnaviria</taxon>
        <taxon>Heunggongvirae</taxon>
        <taxon>Uroviricota</taxon>
        <taxon>Caudoviricetes</taxon>
        <taxon>Trautnerviridae</taxon>
        <taxon>Prospektnaukivirus</taxon>
        <taxon>Prospektnaukivirus sam112</taxon>
    </lineage>
</organism>
<evidence type="ECO:0000313" key="1">
    <source>
        <dbReference type="EMBL" id="QGF21764.1"/>
    </source>
</evidence>
<name>A0A5Q2F8C0_9CAUD</name>
<protein>
    <recommendedName>
        <fullName evidence="3">IDEAL domain-containing protein</fullName>
    </recommendedName>
</protein>
<keyword evidence="2" id="KW-1185">Reference proteome</keyword>
<reference evidence="1 2" key="1">
    <citation type="submission" date="2019-10" db="EMBL/GenBank/DDBJ databases">
        <authorList>
            <person name="Kazantseva O."/>
            <person name="Piligrimova E."/>
            <person name="Shadrin A."/>
            <person name="Zagorodny V."/>
        </authorList>
    </citation>
    <scope>NUCLEOTIDE SEQUENCE [LARGE SCALE GENOMIC DNA]</scope>
</reference>
<gene>
    <name evidence="1" type="ORF">Sam112_gp62</name>
</gene>
<sequence length="96" mass="11226">MKLKIGDIVAIERKGFEKARGYIVEVNSYTVNVFAFREGGKVTALSFYTTEIKPLRGFKRYKADYIALLNLAVQMDDKAWFNQIHEQFRLDYPIKK</sequence>
<proteinExistence type="predicted"/>
<evidence type="ECO:0008006" key="3">
    <source>
        <dbReference type="Google" id="ProtNLM"/>
    </source>
</evidence>